<dbReference type="Gene3D" id="2.40.70.10">
    <property type="entry name" value="Acid Proteases"/>
    <property type="match status" value="1"/>
</dbReference>
<feature type="region of interest" description="Disordered" evidence="1">
    <location>
        <begin position="138"/>
        <end position="166"/>
    </location>
</feature>
<feature type="compositionally biased region" description="Polar residues" evidence="1">
    <location>
        <begin position="93"/>
        <end position="103"/>
    </location>
</feature>
<dbReference type="EMBL" id="AVOT02075316">
    <property type="protein sequence ID" value="MBW0564100.1"/>
    <property type="molecule type" value="Genomic_DNA"/>
</dbReference>
<sequence length="359" mass="41295">MENSFEKAIDNIEMDRPMSWLLKQKDRLTALCPDMSETMIHNRILRKCSGDLEHAIRSRCIEPCSTDYYINSMQEITTRRKIRRNWYKPPKDNMTSGKPISKTNKPHKKACLKCHNYGRTSHLANRCPKKRKINEIEIDKAEDTKETNNLSLHASDSEPSEEEEIPDELSIENINVSLNVTEVHTHLPQYSDECIDLIHVQDAIMKKTKPARGKGYTVGASCITNIVINKREAKLHLDSGAFFPCVGKDYLDRTYTRWQESLISTEGIKFSSPIQDMHPLGAFEAPMISPHPAGSIKLKVEFVFMNNFTSQNFILGNDYLNIYGIDINNHKGRYLTIRKIKGKNMCFLQRKEKSLSLDK</sequence>
<organism evidence="2 3">
    <name type="scientific">Austropuccinia psidii MF-1</name>
    <dbReference type="NCBI Taxonomy" id="1389203"/>
    <lineage>
        <taxon>Eukaryota</taxon>
        <taxon>Fungi</taxon>
        <taxon>Dikarya</taxon>
        <taxon>Basidiomycota</taxon>
        <taxon>Pucciniomycotina</taxon>
        <taxon>Pucciniomycetes</taxon>
        <taxon>Pucciniales</taxon>
        <taxon>Sphaerophragmiaceae</taxon>
        <taxon>Austropuccinia</taxon>
    </lineage>
</organism>
<evidence type="ECO:0000256" key="1">
    <source>
        <dbReference type="SAM" id="MobiDB-lite"/>
    </source>
</evidence>
<dbReference type="AlphaFoldDB" id="A0A9Q3JMB2"/>
<protein>
    <submittedName>
        <fullName evidence="2">Uncharacterized protein</fullName>
    </submittedName>
</protein>
<dbReference type="Proteomes" id="UP000765509">
    <property type="component" value="Unassembled WGS sequence"/>
</dbReference>
<keyword evidence="3" id="KW-1185">Reference proteome</keyword>
<gene>
    <name evidence="2" type="ORF">O181_103815</name>
</gene>
<feature type="region of interest" description="Disordered" evidence="1">
    <location>
        <begin position="87"/>
        <end position="106"/>
    </location>
</feature>
<dbReference type="OrthoDB" id="3250101at2759"/>
<proteinExistence type="predicted"/>
<name>A0A9Q3JMB2_9BASI</name>
<reference evidence="2" key="1">
    <citation type="submission" date="2021-03" db="EMBL/GenBank/DDBJ databases">
        <title>Draft genome sequence of rust myrtle Austropuccinia psidii MF-1, a brazilian biotype.</title>
        <authorList>
            <person name="Quecine M.C."/>
            <person name="Pachon D.M.R."/>
            <person name="Bonatelli M.L."/>
            <person name="Correr F.H."/>
            <person name="Franceschini L.M."/>
            <person name="Leite T.F."/>
            <person name="Margarido G.R.A."/>
            <person name="Almeida C.A."/>
            <person name="Ferrarezi J.A."/>
            <person name="Labate C.A."/>
        </authorList>
    </citation>
    <scope>NUCLEOTIDE SEQUENCE</scope>
    <source>
        <strain evidence="2">MF-1</strain>
    </source>
</reference>
<evidence type="ECO:0000313" key="2">
    <source>
        <dbReference type="EMBL" id="MBW0564100.1"/>
    </source>
</evidence>
<evidence type="ECO:0000313" key="3">
    <source>
        <dbReference type="Proteomes" id="UP000765509"/>
    </source>
</evidence>
<accession>A0A9Q3JMB2</accession>
<dbReference type="InterPro" id="IPR021109">
    <property type="entry name" value="Peptidase_aspartic_dom_sf"/>
</dbReference>
<comment type="caution">
    <text evidence="2">The sequence shown here is derived from an EMBL/GenBank/DDBJ whole genome shotgun (WGS) entry which is preliminary data.</text>
</comment>